<evidence type="ECO:0000313" key="4">
    <source>
        <dbReference type="EMBL" id="MCR6485762.1"/>
    </source>
</evidence>
<dbReference type="InterPro" id="IPR038020">
    <property type="entry name" value="MbtH-like_sf"/>
</dbReference>
<dbReference type="Gene3D" id="3.90.820.10">
    <property type="entry name" value="Structural Genomics, Unknown Function 30-nov-00 1gh9 Mol_id"/>
    <property type="match status" value="1"/>
</dbReference>
<dbReference type="SMART" id="SM00923">
    <property type="entry name" value="MbtH"/>
    <property type="match status" value="1"/>
</dbReference>
<dbReference type="InterPro" id="IPR010071">
    <property type="entry name" value="AA_adenyl_dom"/>
</dbReference>
<dbReference type="SUPFAM" id="SSF160582">
    <property type="entry name" value="MbtH-like"/>
    <property type="match status" value="1"/>
</dbReference>
<dbReference type="GO" id="GO:0031177">
    <property type="term" value="F:phosphopantetheine binding"/>
    <property type="evidence" value="ECO:0007669"/>
    <property type="project" value="TreeGrafter"/>
</dbReference>
<dbReference type="PANTHER" id="PTHR45527">
    <property type="entry name" value="NONRIBOSOMAL PEPTIDE SYNTHETASE"/>
    <property type="match status" value="1"/>
</dbReference>
<dbReference type="GO" id="GO:0005737">
    <property type="term" value="C:cytoplasm"/>
    <property type="evidence" value="ECO:0007669"/>
    <property type="project" value="TreeGrafter"/>
</dbReference>
<dbReference type="PANTHER" id="PTHR45527:SF1">
    <property type="entry name" value="FATTY ACID SYNTHASE"/>
    <property type="match status" value="1"/>
</dbReference>
<reference evidence="4" key="1">
    <citation type="submission" date="2022-06" db="EMBL/GenBank/DDBJ databases">
        <title>Amycolatopsis iheyaensis sp. nov., a new species of the genus Amycolatopsis isolated from soil in Iheya island, Japan.</title>
        <authorList>
            <person name="Ngamcharungchit C."/>
            <person name="Kanto H."/>
            <person name="Take A."/>
            <person name="Intra B."/>
            <person name="Matsumoto A."/>
            <person name="Panbangred W."/>
            <person name="Inahashi Y."/>
        </authorList>
    </citation>
    <scope>NUCLEOTIDE SEQUENCE</scope>
    <source>
        <strain evidence="4">OK19-0408</strain>
    </source>
</reference>
<dbReference type="RefSeq" id="WP_257922344.1">
    <property type="nucleotide sequence ID" value="NZ_JAMXQV010000012.1"/>
</dbReference>
<dbReference type="Gene3D" id="3.40.50.12780">
    <property type="entry name" value="N-terminal domain of ligase-like"/>
    <property type="match status" value="1"/>
</dbReference>
<keyword evidence="2" id="KW-0597">Phosphoprotein</keyword>
<gene>
    <name evidence="4" type="ORF">M8542_23335</name>
</gene>
<comment type="caution">
    <text evidence="4">The sequence shown here is derived from an EMBL/GenBank/DDBJ whole genome shotgun (WGS) entry which is preliminary data.</text>
</comment>
<dbReference type="GO" id="GO:0043041">
    <property type="term" value="P:amino acid activation for nonribosomal peptide biosynthetic process"/>
    <property type="evidence" value="ECO:0007669"/>
    <property type="project" value="TreeGrafter"/>
</dbReference>
<dbReference type="Pfam" id="PF03621">
    <property type="entry name" value="MbtH"/>
    <property type="match status" value="1"/>
</dbReference>
<protein>
    <submittedName>
        <fullName evidence="4">Amino acid adenylation domain-containing protein</fullName>
    </submittedName>
</protein>
<dbReference type="InterPro" id="IPR045851">
    <property type="entry name" value="AMP-bd_C_sf"/>
</dbReference>
<accession>A0A9X2NFA2</accession>
<name>A0A9X2NFA2_9PSEU</name>
<dbReference type="Gene3D" id="3.30.300.30">
    <property type="match status" value="1"/>
</dbReference>
<dbReference type="InterPro" id="IPR025110">
    <property type="entry name" value="AMP-bd_C"/>
</dbReference>
<dbReference type="SUPFAM" id="SSF56801">
    <property type="entry name" value="Acetyl-CoA synthetase-like"/>
    <property type="match status" value="1"/>
</dbReference>
<evidence type="ECO:0000313" key="5">
    <source>
        <dbReference type="Proteomes" id="UP001144096"/>
    </source>
</evidence>
<dbReference type="CDD" id="cd12117">
    <property type="entry name" value="A_NRPS_Srf_like"/>
    <property type="match status" value="1"/>
</dbReference>
<dbReference type="Pfam" id="PF13193">
    <property type="entry name" value="AMP-binding_C"/>
    <property type="match status" value="1"/>
</dbReference>
<dbReference type="FunFam" id="3.30.300.30:FF:000010">
    <property type="entry name" value="Enterobactin synthetase component F"/>
    <property type="match status" value="1"/>
</dbReference>
<feature type="domain" description="MbtH-like" evidence="3">
    <location>
        <begin position="3"/>
        <end position="51"/>
    </location>
</feature>
<dbReference type="PROSITE" id="PS00455">
    <property type="entry name" value="AMP_BINDING"/>
    <property type="match status" value="1"/>
</dbReference>
<sequence>MTNPFDDGDARYVLVVNELGDTALWPADHAVPGGWSRRHGPASRAECLREADASGRTRPVPLPPDPALRVHQLFEQQAAVTPDAVALLFAGTRLSYAELNDRANVFAHRLLARGVGRGDVVGVHLERGIELVVALLAVLKTGAGYALLDPHFPVARLDAALADSGSALVVCSPRLRGQLAAEPLVIEPPQAGEPAPGTVNPAVPGHPADTACVMYTSGSTGRPKGVAAPHRALLGTYAGQTYAKFGPGEVFLQCSPVSWDGFALELFGALLFGGACVLQPGQNPDPAAIEELVAVHAVTMLQLSSSLFNYLVDEHPAAFTGVRLVFTGGEVASAEHIARALGRFPGLRVGNGYGPVESMGFTTCHPVGPDDFTGEPVPIGNPVENKRLYLLDNRLEPVPDGETGEIYLAGAGLANGYLGQAARTAERFVPDVVRADGSRMYRTGDLGRRRPGGTLDFRGRGDLQVKIRGFRVEPGEVEAALAKHPDVGRVAVVVREDRPGARRLVAYVVGRAGAAPPRAGELRAHARKTLPEHMVPAGFTMLASLPLTANGKLDRAALRALPAAARNRRRPVA</sequence>
<proteinExistence type="predicted"/>
<dbReference type="EMBL" id="JAMXQV010000012">
    <property type="protein sequence ID" value="MCR6485762.1"/>
    <property type="molecule type" value="Genomic_DNA"/>
</dbReference>
<evidence type="ECO:0000256" key="1">
    <source>
        <dbReference type="ARBA" id="ARBA00022450"/>
    </source>
</evidence>
<organism evidence="4 5">
    <name type="scientific">Amycolatopsis iheyensis</name>
    <dbReference type="NCBI Taxonomy" id="2945988"/>
    <lineage>
        <taxon>Bacteria</taxon>
        <taxon>Bacillati</taxon>
        <taxon>Actinomycetota</taxon>
        <taxon>Actinomycetes</taxon>
        <taxon>Pseudonocardiales</taxon>
        <taxon>Pseudonocardiaceae</taxon>
        <taxon>Amycolatopsis</taxon>
    </lineage>
</organism>
<dbReference type="InterPro" id="IPR005153">
    <property type="entry name" value="MbtH-like_dom"/>
</dbReference>
<dbReference type="AlphaFoldDB" id="A0A9X2NFA2"/>
<evidence type="ECO:0000256" key="2">
    <source>
        <dbReference type="ARBA" id="ARBA00022553"/>
    </source>
</evidence>
<keyword evidence="1" id="KW-0596">Phosphopantetheine</keyword>
<dbReference type="InterPro" id="IPR000873">
    <property type="entry name" value="AMP-dep_synth/lig_dom"/>
</dbReference>
<dbReference type="Pfam" id="PF00501">
    <property type="entry name" value="AMP-binding"/>
    <property type="match status" value="1"/>
</dbReference>
<dbReference type="Proteomes" id="UP001144096">
    <property type="component" value="Unassembled WGS sequence"/>
</dbReference>
<dbReference type="InterPro" id="IPR042099">
    <property type="entry name" value="ANL_N_sf"/>
</dbReference>
<dbReference type="GO" id="GO:0044550">
    <property type="term" value="P:secondary metabolite biosynthetic process"/>
    <property type="evidence" value="ECO:0007669"/>
    <property type="project" value="TreeGrafter"/>
</dbReference>
<evidence type="ECO:0000259" key="3">
    <source>
        <dbReference type="SMART" id="SM00923"/>
    </source>
</evidence>
<dbReference type="InterPro" id="IPR020845">
    <property type="entry name" value="AMP-binding_CS"/>
</dbReference>
<dbReference type="NCBIfam" id="TIGR01733">
    <property type="entry name" value="AA-adenyl-dom"/>
    <property type="match status" value="1"/>
</dbReference>
<keyword evidence="5" id="KW-1185">Reference proteome</keyword>